<evidence type="ECO:0000256" key="7">
    <source>
        <dbReference type="PIRSR" id="PIRSR618044-1"/>
    </source>
</evidence>
<evidence type="ECO:0000256" key="2">
    <source>
        <dbReference type="ARBA" id="ARBA00022729"/>
    </source>
</evidence>
<feature type="signal peptide" evidence="10">
    <location>
        <begin position="1"/>
        <end position="34"/>
    </location>
</feature>
<evidence type="ECO:0000256" key="3">
    <source>
        <dbReference type="ARBA" id="ARBA00022801"/>
    </source>
</evidence>
<comment type="caution">
    <text evidence="12">The sequence shown here is derived from an EMBL/GenBank/DDBJ whole genome shotgun (WGS) entry which is preliminary data.</text>
</comment>
<gene>
    <name evidence="12" type="ORF">EEJ42_37280</name>
</gene>
<evidence type="ECO:0000256" key="9">
    <source>
        <dbReference type="RuleBase" id="RU004016"/>
    </source>
</evidence>
<keyword evidence="12" id="KW-0121">Carboxypeptidase</keyword>
<keyword evidence="3" id="KW-0378">Hydrolase</keyword>
<feature type="chain" id="PRO_5018220791" evidence="10">
    <location>
        <begin position="35"/>
        <end position="320"/>
    </location>
</feature>
<evidence type="ECO:0000256" key="8">
    <source>
        <dbReference type="PIRSR" id="PIRSR618044-2"/>
    </source>
</evidence>
<feature type="active site" description="Proton acceptor" evidence="7">
    <location>
        <position position="83"/>
    </location>
</feature>
<evidence type="ECO:0000313" key="12">
    <source>
        <dbReference type="EMBL" id="RNF97173.1"/>
    </source>
</evidence>
<dbReference type="SUPFAM" id="SSF56601">
    <property type="entry name" value="beta-lactamase/transpeptidase-like"/>
    <property type="match status" value="1"/>
</dbReference>
<organism evidence="12 13">
    <name type="scientific">Streptomyces botrytidirepellens</name>
    <dbReference type="NCBI Taxonomy" id="2486417"/>
    <lineage>
        <taxon>Bacteria</taxon>
        <taxon>Bacillati</taxon>
        <taxon>Actinomycetota</taxon>
        <taxon>Actinomycetes</taxon>
        <taxon>Kitasatosporales</taxon>
        <taxon>Streptomycetaceae</taxon>
        <taxon>Streptomyces</taxon>
    </lineage>
</organism>
<dbReference type="RefSeq" id="WP_123106616.1">
    <property type="nucleotide sequence ID" value="NZ_RIBZ01000730.1"/>
</dbReference>
<dbReference type="Gene3D" id="3.40.710.10">
    <property type="entry name" value="DD-peptidase/beta-lactamase superfamily"/>
    <property type="match status" value="1"/>
</dbReference>
<keyword evidence="12" id="KW-0645">Protease</keyword>
<evidence type="ECO:0000259" key="11">
    <source>
        <dbReference type="Pfam" id="PF00768"/>
    </source>
</evidence>
<dbReference type="AlphaFoldDB" id="A0A3M8TVM4"/>
<keyword evidence="2 10" id="KW-0732">Signal</keyword>
<comment type="similarity">
    <text evidence="1 9">Belongs to the peptidase S11 family.</text>
</comment>
<dbReference type="InterPro" id="IPR012338">
    <property type="entry name" value="Beta-lactam/transpept-like"/>
</dbReference>
<evidence type="ECO:0000256" key="4">
    <source>
        <dbReference type="ARBA" id="ARBA00022960"/>
    </source>
</evidence>
<dbReference type="InterPro" id="IPR018044">
    <property type="entry name" value="Peptidase_S11"/>
</dbReference>
<protein>
    <submittedName>
        <fullName evidence="12">D-alanyl-D-alanine carboxypeptidase</fullName>
    </submittedName>
</protein>
<dbReference type="PRINTS" id="PR00725">
    <property type="entry name" value="DADACBPTASE1"/>
</dbReference>
<keyword evidence="4" id="KW-0133">Cell shape</keyword>
<feature type="active site" evidence="7">
    <location>
        <position position="141"/>
    </location>
</feature>
<dbReference type="Pfam" id="PF00768">
    <property type="entry name" value="Peptidase_S11"/>
    <property type="match status" value="1"/>
</dbReference>
<evidence type="ECO:0000256" key="1">
    <source>
        <dbReference type="ARBA" id="ARBA00007164"/>
    </source>
</evidence>
<feature type="binding site" evidence="8">
    <location>
        <position position="258"/>
    </location>
    <ligand>
        <name>substrate</name>
    </ligand>
</feature>
<proteinExistence type="inferred from homology"/>
<reference evidence="12 13" key="1">
    <citation type="submission" date="2018-11" db="EMBL/GenBank/DDBJ databases">
        <title>The Potential of Streptomyces as Biocontrol Agents against the Tomato grey mould, Botrytis cinerea (Gray mold) Frontiers in Microbiology.</title>
        <authorList>
            <person name="Li D."/>
        </authorList>
    </citation>
    <scope>NUCLEOTIDE SEQUENCE [LARGE SCALE GENOMIC DNA]</scope>
    <source>
        <strain evidence="12 13">NEAU-LD23</strain>
    </source>
</reference>
<dbReference type="PANTHER" id="PTHR21581:SF33">
    <property type="entry name" value="D-ALANYL-D-ALANINE CARBOXYPEPTIDASE DACB"/>
    <property type="match status" value="1"/>
</dbReference>
<dbReference type="Proteomes" id="UP000275401">
    <property type="component" value="Unassembled WGS sequence"/>
</dbReference>
<dbReference type="EMBL" id="RIBZ01000730">
    <property type="protein sequence ID" value="RNF97173.1"/>
    <property type="molecule type" value="Genomic_DNA"/>
</dbReference>
<dbReference type="GO" id="GO:0008360">
    <property type="term" value="P:regulation of cell shape"/>
    <property type="evidence" value="ECO:0007669"/>
    <property type="project" value="UniProtKB-KW"/>
</dbReference>
<dbReference type="GO" id="GO:0009252">
    <property type="term" value="P:peptidoglycan biosynthetic process"/>
    <property type="evidence" value="ECO:0007669"/>
    <property type="project" value="UniProtKB-KW"/>
</dbReference>
<evidence type="ECO:0000256" key="10">
    <source>
        <dbReference type="SAM" id="SignalP"/>
    </source>
</evidence>
<sequence>MGRHGGNAVRRWGAAVIASTAALAVAAPVASAQAAPAAAPAARAAAGPSGIAAKGAYLLDNSANKKLWSKSPDTKRQMASITKLMTAVVVLDTRGVNLNKKVTVKKAYLDYIRTSGGSAADLKQGDKLTVKQLLYGMLLPSGCDAAMALADTFGSGSTTAKRTKSFISKMNKKADALGMTKTQYDSFDGISTHGANYTTARDLAKLARHALGNATLRTVVKSVGTEQKAPAANGRTRTYYWNSSNKLLGSYDGAIGIKTGTGTAAGKCIVFAAKRNGRTVVGVLLGDSKRYPDAKKMLDWAFHTRTTVTWRQLPAGTPQD</sequence>
<dbReference type="GO" id="GO:0009002">
    <property type="term" value="F:serine-type D-Ala-D-Ala carboxypeptidase activity"/>
    <property type="evidence" value="ECO:0007669"/>
    <property type="project" value="InterPro"/>
</dbReference>
<evidence type="ECO:0000256" key="5">
    <source>
        <dbReference type="ARBA" id="ARBA00022984"/>
    </source>
</evidence>
<dbReference type="PANTHER" id="PTHR21581">
    <property type="entry name" value="D-ALANYL-D-ALANINE CARBOXYPEPTIDASE"/>
    <property type="match status" value="1"/>
</dbReference>
<feature type="domain" description="Peptidase S11 D-alanyl-D-alanine carboxypeptidase A N-terminal" evidence="11">
    <location>
        <begin position="46"/>
        <end position="288"/>
    </location>
</feature>
<name>A0A3M8TVM4_9ACTN</name>
<evidence type="ECO:0000256" key="6">
    <source>
        <dbReference type="ARBA" id="ARBA00023316"/>
    </source>
</evidence>
<feature type="active site" description="Acyl-ester intermediate" evidence="7">
    <location>
        <position position="80"/>
    </location>
</feature>
<dbReference type="GO" id="GO:0006508">
    <property type="term" value="P:proteolysis"/>
    <property type="evidence" value="ECO:0007669"/>
    <property type="project" value="InterPro"/>
</dbReference>
<dbReference type="InterPro" id="IPR001967">
    <property type="entry name" value="Peptidase_S11_N"/>
</dbReference>
<keyword evidence="5" id="KW-0573">Peptidoglycan synthesis</keyword>
<dbReference type="GO" id="GO:0071555">
    <property type="term" value="P:cell wall organization"/>
    <property type="evidence" value="ECO:0007669"/>
    <property type="project" value="UniProtKB-KW"/>
</dbReference>
<accession>A0A3M8TVM4</accession>
<keyword evidence="6" id="KW-0961">Cell wall biogenesis/degradation</keyword>
<evidence type="ECO:0000313" key="13">
    <source>
        <dbReference type="Proteomes" id="UP000275401"/>
    </source>
</evidence>
<keyword evidence="13" id="KW-1185">Reference proteome</keyword>